<dbReference type="GO" id="GO:0005874">
    <property type="term" value="C:microtubule"/>
    <property type="evidence" value="ECO:0007669"/>
    <property type="project" value="TreeGrafter"/>
</dbReference>
<dbReference type="EMBL" id="DQ821495">
    <property type="protein sequence ID" value="ABI53802.1"/>
    <property type="molecule type" value="mRNA"/>
</dbReference>
<feature type="compositionally biased region" description="Polar residues" evidence="4">
    <location>
        <begin position="9"/>
        <end position="20"/>
    </location>
</feature>
<dbReference type="Gene3D" id="1.20.120.1240">
    <property type="entry name" value="Dynamin, middle domain"/>
    <property type="match status" value="1"/>
</dbReference>
<dbReference type="Gene3D" id="3.40.50.300">
    <property type="entry name" value="P-loop containing nucleotide triphosphate hydrolases"/>
    <property type="match status" value="1"/>
</dbReference>
<dbReference type="PANTHER" id="PTHR11566:SF231">
    <property type="entry name" value="INTERFERON-INDUCED GTP-BINDING PROTEIN MX"/>
    <property type="match status" value="1"/>
</dbReference>
<dbReference type="SMR" id="A6MD73"/>
<accession>A6MD73</accession>
<dbReference type="GO" id="GO:0003924">
    <property type="term" value="F:GTPase activity"/>
    <property type="evidence" value="ECO:0007669"/>
    <property type="project" value="InterPro"/>
</dbReference>
<dbReference type="SUPFAM" id="SSF52540">
    <property type="entry name" value="P-loop containing nucleoside triphosphate hydrolases"/>
    <property type="match status" value="1"/>
</dbReference>
<dbReference type="GO" id="GO:0005737">
    <property type="term" value="C:cytoplasm"/>
    <property type="evidence" value="ECO:0007669"/>
    <property type="project" value="TreeGrafter"/>
</dbReference>
<keyword evidence="1 3" id="KW-0547">Nucleotide-binding</keyword>
<dbReference type="GO" id="GO:0005525">
    <property type="term" value="F:GTP binding"/>
    <property type="evidence" value="ECO:0007669"/>
    <property type="project" value="UniProtKB-KW"/>
</dbReference>
<dbReference type="PRINTS" id="PR00195">
    <property type="entry name" value="DYNAMIN"/>
</dbReference>
<evidence type="ECO:0000256" key="1">
    <source>
        <dbReference type="ARBA" id="ARBA00022741"/>
    </source>
</evidence>
<proteinExistence type="evidence at transcript level"/>
<dbReference type="PROSITE" id="PS00410">
    <property type="entry name" value="G_DYNAMIN_1"/>
    <property type="match status" value="1"/>
</dbReference>
<dbReference type="InterPro" id="IPR001401">
    <property type="entry name" value="Dynamin_GTPase"/>
</dbReference>
<reference evidence="6" key="1">
    <citation type="journal article" date="2007" name="Fish Shellfish Immunol.">
        <title>First report of invertebrate Mx: cloning, characterization and expression analysis of Mx cDNA in disk abalone (Haliotis discus discus).</title>
        <authorList>
            <person name="De Zoysa M."/>
            <person name="Kang H.S."/>
            <person name="Song Y.B."/>
            <person name="Jee Y."/>
            <person name="Lee Y.D."/>
            <person name="Lee J."/>
        </authorList>
    </citation>
    <scope>NUCLEOTIDE SEQUENCE</scope>
</reference>
<feature type="domain" description="Dynamin-type G" evidence="5">
    <location>
        <begin position="62"/>
        <end position="339"/>
    </location>
</feature>
<dbReference type="CDD" id="cd08771">
    <property type="entry name" value="DLP_1"/>
    <property type="match status" value="1"/>
</dbReference>
<dbReference type="AlphaFoldDB" id="A6MD73"/>
<organism evidence="6">
    <name type="scientific">Haliotis discus discus</name>
    <name type="common">disc abalone</name>
    <dbReference type="NCBI Taxonomy" id="91233"/>
    <lineage>
        <taxon>Eukaryota</taxon>
        <taxon>Metazoa</taxon>
        <taxon>Spiralia</taxon>
        <taxon>Lophotrochozoa</taxon>
        <taxon>Mollusca</taxon>
        <taxon>Gastropoda</taxon>
        <taxon>Vetigastropoda</taxon>
        <taxon>Lepetellida</taxon>
        <taxon>Haliotoidea</taxon>
        <taxon>Haliotidae</taxon>
        <taxon>Haliotis</taxon>
    </lineage>
</organism>
<sequence length="511" mass="57587">MGKHKQKNRYSIPTTPSPDNTEPRTIVSPEERTKALASSFDADVRPLIDLVDRLRGYGLDSDINLPAVAVIGDQSAGKSSVLEAISGVQLPRGTGIVTRCPLEMRMKHSEAEDMWEGKIMYKDMYDVAHEEIILNRESVEELVRKAQKEMTDSAKGISDELITLEVTSSDVPDLTVIDLPGIARNAVEGQPFDIEARIKNMIRRYIGRQETIILAVLQCNVDIATCEALKMAKEFDAEGGRTLGVLTKPDLLDKGAETGVVRILNNMEFTLSKGYIIATCRGQEAISDGQSLTQALEVEEDFFKSHRYFSSLRPSQWGIPNLSGRLSRELKKHIKKLLPGLKEDVRSKLLETERDLQELGEDPPATASEKRQMALRMVTEFIHIATELTKGQRCDDPKFPPQINTLFSVARRAFAELHETAAQEQPDTKDRTLKTKLQQRMEASRGREFSNFLGKFELVESYAREYVLKLETPALRCFDEVHSKTIEILKILAEKCFEKFPDFADRARKLS</sequence>
<evidence type="ECO:0000256" key="4">
    <source>
        <dbReference type="SAM" id="MobiDB-lite"/>
    </source>
</evidence>
<dbReference type="GO" id="GO:0005886">
    <property type="term" value="C:plasma membrane"/>
    <property type="evidence" value="ECO:0007669"/>
    <property type="project" value="TreeGrafter"/>
</dbReference>
<dbReference type="InterPro" id="IPR022812">
    <property type="entry name" value="Dynamin"/>
</dbReference>
<name>A6MD73_HALDI</name>
<dbReference type="InterPro" id="IPR027417">
    <property type="entry name" value="P-loop_NTPase"/>
</dbReference>
<gene>
    <name evidence="6" type="primary">Mx</name>
</gene>
<evidence type="ECO:0000313" key="6">
    <source>
        <dbReference type="EMBL" id="ABI53802.1"/>
    </source>
</evidence>
<dbReference type="Pfam" id="PF01031">
    <property type="entry name" value="Dynamin_M"/>
    <property type="match status" value="1"/>
</dbReference>
<dbReference type="GO" id="GO:0098793">
    <property type="term" value="C:presynapse"/>
    <property type="evidence" value="ECO:0007669"/>
    <property type="project" value="GOC"/>
</dbReference>
<dbReference type="Pfam" id="PF00350">
    <property type="entry name" value="Dynamin_N"/>
    <property type="match status" value="1"/>
</dbReference>
<evidence type="ECO:0000256" key="2">
    <source>
        <dbReference type="ARBA" id="ARBA00023134"/>
    </source>
</evidence>
<dbReference type="SMART" id="SM00053">
    <property type="entry name" value="DYNc"/>
    <property type="match status" value="1"/>
</dbReference>
<dbReference type="PROSITE" id="PS51718">
    <property type="entry name" value="G_DYNAMIN_2"/>
    <property type="match status" value="1"/>
</dbReference>
<dbReference type="PANTHER" id="PTHR11566">
    <property type="entry name" value="DYNAMIN"/>
    <property type="match status" value="1"/>
</dbReference>
<evidence type="ECO:0000259" key="5">
    <source>
        <dbReference type="PROSITE" id="PS51718"/>
    </source>
</evidence>
<dbReference type="InterPro" id="IPR030381">
    <property type="entry name" value="G_DYNAMIN_dom"/>
</dbReference>
<evidence type="ECO:0000256" key="3">
    <source>
        <dbReference type="RuleBase" id="RU003932"/>
    </source>
</evidence>
<dbReference type="InterPro" id="IPR019762">
    <property type="entry name" value="Dynamin_GTPase_CS"/>
</dbReference>
<dbReference type="InterPro" id="IPR045063">
    <property type="entry name" value="Dynamin_N"/>
</dbReference>
<keyword evidence="2 3" id="KW-0342">GTP-binding</keyword>
<protein>
    <submittedName>
        <fullName evidence="6">Mx</fullName>
    </submittedName>
</protein>
<dbReference type="GO" id="GO:0031623">
    <property type="term" value="P:receptor internalization"/>
    <property type="evidence" value="ECO:0007669"/>
    <property type="project" value="TreeGrafter"/>
</dbReference>
<dbReference type="InterPro" id="IPR000375">
    <property type="entry name" value="Dynamin_stalk"/>
</dbReference>
<comment type="similarity">
    <text evidence="3">Belongs to the TRAFAC class dynamin-like GTPase superfamily. Dynamin/Fzo/YdjA family.</text>
</comment>
<feature type="region of interest" description="Disordered" evidence="4">
    <location>
        <begin position="1"/>
        <end position="26"/>
    </location>
</feature>
<dbReference type="GO" id="GO:0016185">
    <property type="term" value="P:synaptic vesicle budding from presynaptic endocytic zone membrane"/>
    <property type="evidence" value="ECO:0007669"/>
    <property type="project" value="TreeGrafter"/>
</dbReference>
<dbReference type="GO" id="GO:0008017">
    <property type="term" value="F:microtubule binding"/>
    <property type="evidence" value="ECO:0007669"/>
    <property type="project" value="TreeGrafter"/>
</dbReference>